<organism evidence="4 5">
    <name type="scientific">Lentibacillus populi</name>
    <dbReference type="NCBI Taxonomy" id="1827502"/>
    <lineage>
        <taxon>Bacteria</taxon>
        <taxon>Bacillati</taxon>
        <taxon>Bacillota</taxon>
        <taxon>Bacilli</taxon>
        <taxon>Bacillales</taxon>
        <taxon>Bacillaceae</taxon>
        <taxon>Lentibacillus</taxon>
    </lineage>
</organism>
<dbReference type="InterPro" id="IPR036849">
    <property type="entry name" value="Enolase-like_C_sf"/>
</dbReference>
<evidence type="ECO:0000313" key="5">
    <source>
        <dbReference type="Proteomes" id="UP000621492"/>
    </source>
</evidence>
<keyword evidence="5" id="KW-1185">Reference proteome</keyword>
<dbReference type="InterPro" id="IPR034593">
    <property type="entry name" value="DgoD-like"/>
</dbReference>
<evidence type="ECO:0000256" key="1">
    <source>
        <dbReference type="ARBA" id="ARBA00022723"/>
    </source>
</evidence>
<reference evidence="4" key="1">
    <citation type="journal article" date="2014" name="Int. J. Syst. Evol. Microbiol.">
        <title>Complete genome sequence of Corynebacterium casei LMG S-19264T (=DSM 44701T), isolated from a smear-ripened cheese.</title>
        <authorList>
            <consortium name="US DOE Joint Genome Institute (JGI-PGF)"/>
            <person name="Walter F."/>
            <person name="Albersmeier A."/>
            <person name="Kalinowski J."/>
            <person name="Ruckert C."/>
        </authorList>
    </citation>
    <scope>NUCLEOTIDE SEQUENCE</scope>
    <source>
        <strain evidence="4">CGMCC 1.15454</strain>
    </source>
</reference>
<dbReference type="SFLD" id="SFLDS00001">
    <property type="entry name" value="Enolase"/>
    <property type="match status" value="1"/>
</dbReference>
<evidence type="ECO:0000259" key="3">
    <source>
        <dbReference type="SMART" id="SM00922"/>
    </source>
</evidence>
<dbReference type="CDD" id="cd03316">
    <property type="entry name" value="MR_like"/>
    <property type="match status" value="1"/>
</dbReference>
<dbReference type="PANTHER" id="PTHR48080">
    <property type="entry name" value="D-GALACTONATE DEHYDRATASE-RELATED"/>
    <property type="match status" value="1"/>
</dbReference>
<gene>
    <name evidence="4" type="primary">gci</name>
    <name evidence="4" type="ORF">GCM10011409_06630</name>
</gene>
<dbReference type="InterPro" id="IPR013342">
    <property type="entry name" value="Mandelate_racemase_C"/>
</dbReference>
<dbReference type="InterPro" id="IPR029065">
    <property type="entry name" value="Enolase_C-like"/>
</dbReference>
<accession>A0A9W5TVE7</accession>
<keyword evidence="2" id="KW-0456">Lyase</keyword>
<proteinExistence type="predicted"/>
<dbReference type="GO" id="GO:0046872">
    <property type="term" value="F:metal ion binding"/>
    <property type="evidence" value="ECO:0007669"/>
    <property type="project" value="UniProtKB-KW"/>
</dbReference>
<dbReference type="PANTHER" id="PTHR48080:SF2">
    <property type="entry name" value="D-GALACTONATE DEHYDRATASE"/>
    <property type="match status" value="1"/>
</dbReference>
<dbReference type="InterPro" id="IPR029017">
    <property type="entry name" value="Enolase-like_N"/>
</dbReference>
<dbReference type="Pfam" id="PF02746">
    <property type="entry name" value="MR_MLE_N"/>
    <property type="match status" value="1"/>
</dbReference>
<name>A0A9W5TVE7_9BACI</name>
<dbReference type="InterPro" id="IPR013341">
    <property type="entry name" value="Mandelate_racemase_N_dom"/>
</dbReference>
<feature type="domain" description="Mandelate racemase/muconate lactonizing enzyme C-terminal" evidence="3">
    <location>
        <begin position="149"/>
        <end position="245"/>
    </location>
</feature>
<sequence length="383" mass="42850">MKITDVFTHVLSKPLEEPFAFSQGWVKKRSAMIVEIVTDEGVVGWGESLCHGLQPPEIAASFVDRCFKPHLLGRDPFDVEVLWEEMYNLTRPFGGGSAVNAISGVDIALWDVIGRSLNKPVSKLLGGNFRDEITPYATGFYRKENLNYPEAGIKEAKMHLSKGFNAFKLKTGFGVEDDLEYIYAIREAVGNEPKMMLDANCAYNSSQARRLLFELEDANINFFEEPLAPEDIEGYKEIKNLTSTFIAAGENIFGKMGYRHWVSQKVLDILQPDLCSSGGFTECKKIASMAQAWNTEVIPHVWGSGIGLAASMQYIATLPPTPLSLNPAGLYLEYDQSDHPFREELIFNAIHMENGKVHIPQKPGIGVDINRDVIEEYEINVFK</sequence>
<dbReference type="GO" id="GO:0016829">
    <property type="term" value="F:lyase activity"/>
    <property type="evidence" value="ECO:0007669"/>
    <property type="project" value="UniProtKB-KW"/>
</dbReference>
<dbReference type="Pfam" id="PF13378">
    <property type="entry name" value="MR_MLE_C"/>
    <property type="match status" value="1"/>
</dbReference>
<dbReference type="SMART" id="SM00922">
    <property type="entry name" value="MR_MLE"/>
    <property type="match status" value="1"/>
</dbReference>
<dbReference type="SFLD" id="SFLDG00179">
    <property type="entry name" value="mandelate_racemase"/>
    <property type="match status" value="1"/>
</dbReference>
<dbReference type="SUPFAM" id="SSF51604">
    <property type="entry name" value="Enolase C-terminal domain-like"/>
    <property type="match status" value="1"/>
</dbReference>
<dbReference type="Proteomes" id="UP000621492">
    <property type="component" value="Unassembled WGS sequence"/>
</dbReference>
<evidence type="ECO:0000256" key="2">
    <source>
        <dbReference type="ARBA" id="ARBA00023239"/>
    </source>
</evidence>
<dbReference type="EMBL" id="BMJD01000003">
    <property type="protein sequence ID" value="GGB31926.1"/>
    <property type="molecule type" value="Genomic_DNA"/>
</dbReference>
<protein>
    <submittedName>
        <fullName evidence="4">D-galactarolactone cycloisomerase</fullName>
    </submittedName>
</protein>
<dbReference type="SUPFAM" id="SSF54826">
    <property type="entry name" value="Enolase N-terminal domain-like"/>
    <property type="match status" value="1"/>
</dbReference>
<dbReference type="Gene3D" id="3.30.390.10">
    <property type="entry name" value="Enolase-like, N-terminal domain"/>
    <property type="match status" value="1"/>
</dbReference>
<reference evidence="4" key="2">
    <citation type="submission" date="2020-09" db="EMBL/GenBank/DDBJ databases">
        <authorList>
            <person name="Sun Q."/>
            <person name="Zhou Y."/>
        </authorList>
    </citation>
    <scope>NUCLEOTIDE SEQUENCE</scope>
    <source>
        <strain evidence="4">CGMCC 1.15454</strain>
    </source>
</reference>
<dbReference type="RefSeq" id="WP_155555187.1">
    <property type="nucleotide sequence ID" value="NZ_BMJD01000003.1"/>
</dbReference>
<dbReference type="AlphaFoldDB" id="A0A9W5TVE7"/>
<evidence type="ECO:0000313" key="4">
    <source>
        <dbReference type="EMBL" id="GGB31926.1"/>
    </source>
</evidence>
<keyword evidence="1" id="KW-0479">Metal-binding</keyword>
<comment type="caution">
    <text evidence="4">The sequence shown here is derived from an EMBL/GenBank/DDBJ whole genome shotgun (WGS) entry which is preliminary data.</text>
</comment>
<dbReference type="Gene3D" id="3.20.20.120">
    <property type="entry name" value="Enolase-like C-terminal domain"/>
    <property type="match status" value="1"/>
</dbReference>